<keyword evidence="3" id="KW-1185">Reference proteome</keyword>
<dbReference type="OrthoDB" id="9804312at2"/>
<keyword evidence="2" id="KW-0489">Methyltransferase</keyword>
<dbReference type="Pfam" id="PF03848">
    <property type="entry name" value="TehB"/>
    <property type="match status" value="1"/>
</dbReference>
<evidence type="ECO:0000313" key="2">
    <source>
        <dbReference type="EMBL" id="SEQ83587.1"/>
    </source>
</evidence>
<protein>
    <submittedName>
        <fullName evidence="2">Tellurite methyltransferase</fullName>
    </submittedName>
</protein>
<dbReference type="Gene3D" id="3.40.50.150">
    <property type="entry name" value="Vaccinia Virus protein VP39"/>
    <property type="match status" value="1"/>
</dbReference>
<reference evidence="3" key="1">
    <citation type="submission" date="2016-10" db="EMBL/GenBank/DDBJ databases">
        <authorList>
            <person name="Varghese N."/>
            <person name="Submissions S."/>
        </authorList>
    </citation>
    <scope>NUCLEOTIDE SEQUENCE [LARGE SCALE GENOMIC DNA]</scope>
    <source>
        <strain evidence="3">8N4</strain>
    </source>
</reference>
<keyword evidence="2" id="KW-0808">Transferase</keyword>
<dbReference type="RefSeq" id="WP_092676186.1">
    <property type="nucleotide sequence ID" value="NZ_FOGC01000007.1"/>
</dbReference>
<feature type="domain" description="Tellurite resistance methyltransferase TehB-like" evidence="1">
    <location>
        <begin position="15"/>
        <end position="193"/>
    </location>
</feature>
<dbReference type="GO" id="GO:0032259">
    <property type="term" value="P:methylation"/>
    <property type="evidence" value="ECO:0007669"/>
    <property type="project" value="UniProtKB-KW"/>
</dbReference>
<accession>A0A1H9J9W9</accession>
<evidence type="ECO:0000259" key="1">
    <source>
        <dbReference type="Pfam" id="PF03848"/>
    </source>
</evidence>
<proteinExistence type="predicted"/>
<dbReference type="EMBL" id="FOGC01000007">
    <property type="protein sequence ID" value="SEQ83587.1"/>
    <property type="molecule type" value="Genomic_DNA"/>
</dbReference>
<sequence length="202" mass="22384">MTTGPKVEALPPIDVAAPHPEVVALVPRLVEGEILDLGCGSGRHALYLQQQGFPVTAWDNDLQVVQHLTLLCAQAALKGLTVATPDLNHHRFNGQYHAILAVDTLMYLEPSVIAQLIADMQAATLKGGYNLIVCPMRDEQQTSPVEFPFSFSSGELSHYYRRWHIVHYHEKLATWTPPTSPTEPISLRFATLLAQKISIKEL</sequence>
<dbReference type="Proteomes" id="UP000242515">
    <property type="component" value="Unassembled WGS sequence"/>
</dbReference>
<dbReference type="GO" id="GO:0008168">
    <property type="term" value="F:methyltransferase activity"/>
    <property type="evidence" value="ECO:0007669"/>
    <property type="project" value="UniProtKB-KW"/>
</dbReference>
<dbReference type="AlphaFoldDB" id="A0A1H9J9W9"/>
<dbReference type="STRING" id="988801.SAMN05216522_10784"/>
<gene>
    <name evidence="2" type="ORF">SAMN05216522_10784</name>
</gene>
<dbReference type="InterPro" id="IPR029063">
    <property type="entry name" value="SAM-dependent_MTases_sf"/>
</dbReference>
<dbReference type="InterPro" id="IPR015985">
    <property type="entry name" value="TehB-like_dom"/>
</dbReference>
<dbReference type="CDD" id="cd02440">
    <property type="entry name" value="AdoMet_MTases"/>
    <property type="match status" value="1"/>
</dbReference>
<organism evidence="2 3">
    <name type="scientific">Rosenbergiella nectarea</name>
    <dbReference type="NCBI Taxonomy" id="988801"/>
    <lineage>
        <taxon>Bacteria</taxon>
        <taxon>Pseudomonadati</taxon>
        <taxon>Pseudomonadota</taxon>
        <taxon>Gammaproteobacteria</taxon>
        <taxon>Enterobacterales</taxon>
        <taxon>Erwiniaceae</taxon>
        <taxon>Rosenbergiella</taxon>
    </lineage>
</organism>
<name>A0A1H9J9W9_9GAMM</name>
<dbReference type="SUPFAM" id="SSF53335">
    <property type="entry name" value="S-adenosyl-L-methionine-dependent methyltransferases"/>
    <property type="match status" value="1"/>
</dbReference>
<evidence type="ECO:0000313" key="3">
    <source>
        <dbReference type="Proteomes" id="UP000242515"/>
    </source>
</evidence>